<comment type="caution">
    <text evidence="1">The sequence shown here is derived from an EMBL/GenBank/DDBJ whole genome shotgun (WGS) entry which is preliminary data.</text>
</comment>
<dbReference type="AlphaFoldDB" id="A0A0R2FTF9"/>
<reference evidence="1 2" key="1">
    <citation type="journal article" date="2015" name="Genome Announc.">
        <title>Expanding the biotechnology potential of lactobacilli through comparative genomics of 213 strains and associated genera.</title>
        <authorList>
            <person name="Sun Z."/>
            <person name="Harris H.M."/>
            <person name="McCann A."/>
            <person name="Guo C."/>
            <person name="Argimon S."/>
            <person name="Zhang W."/>
            <person name="Yang X."/>
            <person name="Jeffery I.B."/>
            <person name="Cooney J.C."/>
            <person name="Kagawa T.F."/>
            <person name="Liu W."/>
            <person name="Song Y."/>
            <person name="Salvetti E."/>
            <person name="Wrobel A."/>
            <person name="Rasinkangas P."/>
            <person name="Parkhill J."/>
            <person name="Rea M.C."/>
            <person name="O'Sullivan O."/>
            <person name="Ritari J."/>
            <person name="Douillard F.P."/>
            <person name="Paul Ross R."/>
            <person name="Yang R."/>
            <person name="Briner A.E."/>
            <person name="Felis G.E."/>
            <person name="de Vos W.M."/>
            <person name="Barrangou R."/>
            <person name="Klaenhammer T.R."/>
            <person name="Caufield P.W."/>
            <person name="Cui Y."/>
            <person name="Zhang H."/>
            <person name="O'Toole P.W."/>
        </authorList>
    </citation>
    <scope>NUCLEOTIDE SEQUENCE [LARGE SCALE GENOMIC DNA]</scope>
    <source>
        <strain evidence="1 2">ATCC BAA-66</strain>
    </source>
</reference>
<sequence length="59" mass="6538">MKLALIFMLSSSFLLGTLKKSILIIARPNGLFLILFKVSIHLMGLKIQVETGAGRPCFF</sequence>
<organism evidence="1 2">
    <name type="scientific">Lactobacillus selangorensis</name>
    <dbReference type="NCBI Taxonomy" id="81857"/>
    <lineage>
        <taxon>Bacteria</taxon>
        <taxon>Bacillati</taxon>
        <taxon>Bacillota</taxon>
        <taxon>Bacilli</taxon>
        <taxon>Lactobacillales</taxon>
        <taxon>Lactobacillaceae</taxon>
        <taxon>Lactobacillus</taxon>
    </lineage>
</organism>
<dbReference type="Proteomes" id="UP000051751">
    <property type="component" value="Unassembled WGS sequence"/>
</dbReference>
<dbReference type="EMBL" id="JQAT01000003">
    <property type="protein sequence ID" value="KRN28474.1"/>
    <property type="molecule type" value="Genomic_DNA"/>
</dbReference>
<gene>
    <name evidence="1" type="ORF">IV38_GL001475</name>
</gene>
<evidence type="ECO:0000313" key="1">
    <source>
        <dbReference type="EMBL" id="KRN28474.1"/>
    </source>
</evidence>
<evidence type="ECO:0000313" key="2">
    <source>
        <dbReference type="Proteomes" id="UP000051751"/>
    </source>
</evidence>
<dbReference type="PATRIC" id="fig|81857.3.peg.1484"/>
<protein>
    <submittedName>
        <fullName evidence="1">Uncharacterized protein</fullName>
    </submittedName>
</protein>
<accession>A0A0R2FTF9</accession>
<name>A0A0R2FTF9_9LACO</name>
<proteinExistence type="predicted"/>